<dbReference type="Pfam" id="PF06983">
    <property type="entry name" value="3-dmu-9_3-mt"/>
    <property type="match status" value="1"/>
</dbReference>
<dbReference type="PANTHER" id="PTHR33990">
    <property type="entry name" value="PROTEIN YJDN-RELATED"/>
    <property type="match status" value="1"/>
</dbReference>
<evidence type="ECO:0000313" key="3">
    <source>
        <dbReference type="Proteomes" id="UP000093355"/>
    </source>
</evidence>
<dbReference type="Gene3D" id="3.10.180.10">
    <property type="entry name" value="2,3-Dihydroxybiphenyl 1,2-Dioxygenase, domain 1"/>
    <property type="match status" value="1"/>
</dbReference>
<feature type="domain" description="PhnB-like" evidence="1">
    <location>
        <begin position="3"/>
        <end position="119"/>
    </location>
</feature>
<keyword evidence="3" id="KW-1185">Reference proteome</keyword>
<dbReference type="CDD" id="cd06588">
    <property type="entry name" value="PhnB_like"/>
    <property type="match status" value="1"/>
</dbReference>
<evidence type="ECO:0000259" key="1">
    <source>
        <dbReference type="Pfam" id="PF06983"/>
    </source>
</evidence>
<dbReference type="InterPro" id="IPR028973">
    <property type="entry name" value="PhnB-like"/>
</dbReference>
<evidence type="ECO:0000313" key="2">
    <source>
        <dbReference type="EMBL" id="OCG76479.1"/>
    </source>
</evidence>
<dbReference type="SUPFAM" id="SSF54593">
    <property type="entry name" value="Glyoxalase/Bleomycin resistance protein/Dihydroxybiphenyl dioxygenase"/>
    <property type="match status" value="1"/>
</dbReference>
<dbReference type="PANTHER" id="PTHR33990:SF1">
    <property type="entry name" value="PROTEIN YJDN"/>
    <property type="match status" value="1"/>
</dbReference>
<accession>A0A1B9NIP0</accession>
<dbReference type="Proteomes" id="UP000093355">
    <property type="component" value="Unassembled WGS sequence"/>
</dbReference>
<organism evidence="2 3">
    <name type="scientific">Microbacterium sediminis</name>
    <dbReference type="NCBI Taxonomy" id="904291"/>
    <lineage>
        <taxon>Bacteria</taxon>
        <taxon>Bacillati</taxon>
        <taxon>Actinomycetota</taxon>
        <taxon>Actinomycetes</taxon>
        <taxon>Micrococcales</taxon>
        <taxon>Microbacteriaceae</taxon>
        <taxon>Microbacterium</taxon>
    </lineage>
</organism>
<dbReference type="EMBL" id="LXMD01000002">
    <property type="protein sequence ID" value="OCG76479.1"/>
    <property type="molecule type" value="Genomic_DNA"/>
</dbReference>
<name>A0A1B9NIP0_9MICO</name>
<comment type="caution">
    <text evidence="2">The sequence shown here is derived from an EMBL/GenBank/DDBJ whole genome shotgun (WGS) entry which is preliminary data.</text>
</comment>
<dbReference type="InterPro" id="IPR029068">
    <property type="entry name" value="Glyas_Bleomycin-R_OHBP_Dase"/>
</dbReference>
<gene>
    <name evidence="2" type="ORF">A7J15_11905</name>
</gene>
<protein>
    <recommendedName>
        <fullName evidence="1">PhnB-like domain-containing protein</fullName>
    </recommendedName>
</protein>
<proteinExistence type="predicted"/>
<reference evidence="2 3" key="1">
    <citation type="submission" date="2016-05" db="EMBL/GenBank/DDBJ databases">
        <authorList>
            <person name="Lavstsen T."/>
            <person name="Jespersen J.S."/>
        </authorList>
    </citation>
    <scope>NUCLEOTIDE SEQUENCE [LARGE SCALE GENOMIC DNA]</scope>
    <source>
        <strain evidence="2 3">YLB-01</strain>
    </source>
</reference>
<dbReference type="AlphaFoldDB" id="A0A1B9NIP0"/>
<dbReference type="OrthoDB" id="9795306at2"/>
<sequence length="126" mass="13595">MGFNGQAADALAFYQGVFGGKLDITRYSEMPMEEAPGEPDWVMHGQLELDNGITLMAADGPESRTSGNVEICLYGDDQAELEGLFQKLGEGGTVALPFEPAPWGSWFGQLTDRFGIVWMLEGGSAE</sequence>